<feature type="transmembrane region" description="Helical" evidence="1">
    <location>
        <begin position="111"/>
        <end position="130"/>
    </location>
</feature>
<gene>
    <name evidence="2" type="ordered locus">Selsp_0253</name>
    <name evidence="3" type="ORF">SELSPUOL_02462</name>
</gene>
<feature type="transmembrane region" description="Helical" evidence="1">
    <location>
        <begin position="137"/>
        <end position="158"/>
    </location>
</feature>
<dbReference type="Proteomes" id="UP000003505">
    <property type="component" value="Unassembled WGS sequence"/>
</dbReference>
<feature type="transmembrane region" description="Helical" evidence="1">
    <location>
        <begin position="164"/>
        <end position="185"/>
    </location>
</feature>
<keyword evidence="1" id="KW-0812">Transmembrane</keyword>
<dbReference type="EMBL" id="ACKP02000051">
    <property type="protein sequence ID" value="EEX76133.1"/>
    <property type="molecule type" value="Genomic_DNA"/>
</dbReference>
<sequence length="221" mass="23565">MRGARRERGVRQGASARTRICAEGAEEAGLAQQGAARLTLLSICLALSLMLFFIELRLPLVAAVPGFKLGLANIVTVAALRLFRAREALLLLVLRIVLGSVFAGSLPALSFSLAGGLLALSVGVLLLRAVPRVSLALLGVVGALSHNVGQLLAAAFWLGTLDVFYYAPVLFALALVTGAATGFLAQEVLRRMGKHGYVQPLDFIVFRPFLDFKNKKNSQKL</sequence>
<dbReference type="AlphaFoldDB" id="C9LYA3"/>
<dbReference type="Pfam" id="PF07456">
    <property type="entry name" value="Hpre_diP_synt_I"/>
    <property type="match status" value="1"/>
</dbReference>
<dbReference type="Gene3D" id="1.10.1760.20">
    <property type="match status" value="1"/>
</dbReference>
<dbReference type="InterPro" id="IPR010898">
    <property type="entry name" value="Hpre_diP_synth_I"/>
</dbReference>
<keyword evidence="1" id="KW-1133">Transmembrane helix</keyword>
<proteinExistence type="predicted"/>
<keyword evidence="5" id="KW-1185">Reference proteome</keyword>
<dbReference type="eggNOG" id="COG4769">
    <property type="taxonomic scope" value="Bacteria"/>
</dbReference>
<dbReference type="RefSeq" id="WP_006193828.1">
    <property type="nucleotide sequence ID" value="NC_015437.1"/>
</dbReference>
<evidence type="ECO:0000313" key="3">
    <source>
        <dbReference type="EMBL" id="EEX76133.1"/>
    </source>
</evidence>
<organism evidence="3 4">
    <name type="scientific">Selenomonas sputigena (strain ATCC 35185 / DSM 20758 / CCUG 44933 / VPI D19B-28)</name>
    <dbReference type="NCBI Taxonomy" id="546271"/>
    <lineage>
        <taxon>Bacteria</taxon>
        <taxon>Bacillati</taxon>
        <taxon>Bacillota</taxon>
        <taxon>Negativicutes</taxon>
        <taxon>Selenomonadales</taxon>
        <taxon>Selenomonadaceae</taxon>
        <taxon>Selenomonas</taxon>
    </lineage>
</organism>
<evidence type="ECO:0000256" key="1">
    <source>
        <dbReference type="SAM" id="Phobius"/>
    </source>
</evidence>
<feature type="transmembrane region" description="Helical" evidence="1">
    <location>
        <begin position="35"/>
        <end position="54"/>
    </location>
</feature>
<reference evidence="3 4" key="1">
    <citation type="submission" date="2009-09" db="EMBL/GenBank/DDBJ databases">
        <authorList>
            <person name="Weinstock G."/>
            <person name="Sodergren E."/>
            <person name="Clifton S."/>
            <person name="Fulton L."/>
            <person name="Fulton B."/>
            <person name="Courtney L."/>
            <person name="Fronick C."/>
            <person name="Harrison M."/>
            <person name="Strong C."/>
            <person name="Farmer C."/>
            <person name="Delahaunty K."/>
            <person name="Markovic C."/>
            <person name="Hall O."/>
            <person name="Minx P."/>
            <person name="Tomlinson C."/>
            <person name="Mitreva M."/>
            <person name="Nelson J."/>
            <person name="Hou S."/>
            <person name="Wollam A."/>
            <person name="Pepin K.H."/>
            <person name="Johnson M."/>
            <person name="Bhonagiri V."/>
            <person name="Nash W.E."/>
            <person name="Warren W."/>
            <person name="Chinwalla A."/>
            <person name="Mardis E.R."/>
            <person name="Wilson R.K."/>
        </authorList>
    </citation>
    <scope>NUCLEOTIDE SEQUENCE [LARGE SCALE GENOMIC DNA]</scope>
    <source>
        <strain evidence="3">ATCC 35185</strain>
        <strain evidence="4">ATCC 35185 / DSM 20758 / VPI D19B-28</strain>
    </source>
</reference>
<feature type="transmembrane region" description="Helical" evidence="1">
    <location>
        <begin position="60"/>
        <end position="83"/>
    </location>
</feature>
<name>C9LYA3_SELS3</name>
<evidence type="ECO:0000313" key="2">
    <source>
        <dbReference type="EMBL" id="AEB99230.1"/>
    </source>
</evidence>
<dbReference type="KEGG" id="ssg:Selsp_0253"/>
<feature type="transmembrane region" description="Helical" evidence="1">
    <location>
        <begin position="88"/>
        <end position="105"/>
    </location>
</feature>
<keyword evidence="1" id="KW-0472">Membrane</keyword>
<evidence type="ECO:0000313" key="5">
    <source>
        <dbReference type="Proteomes" id="UP000011124"/>
    </source>
</evidence>
<accession>C9LYA3</accession>
<protein>
    <submittedName>
        <fullName evidence="3">Heptaprenyl diphosphate synthase component I</fullName>
    </submittedName>
</protein>
<dbReference type="Proteomes" id="UP000011124">
    <property type="component" value="Chromosome"/>
</dbReference>
<dbReference type="OrthoDB" id="9799095at2"/>
<dbReference type="EMBL" id="CP002637">
    <property type="protein sequence ID" value="AEB99230.1"/>
    <property type="molecule type" value="Genomic_DNA"/>
</dbReference>
<evidence type="ECO:0000313" key="4">
    <source>
        <dbReference type="Proteomes" id="UP000003505"/>
    </source>
</evidence>
<dbReference type="STRING" id="546271.Selsp_0253"/>
<dbReference type="HOGENOM" id="CLU_108933_1_1_9"/>
<reference evidence="2 5" key="2">
    <citation type="submission" date="2011-04" db="EMBL/GenBank/DDBJ databases">
        <title>The complete genome of Selenomonas sputigena DSM 20758.</title>
        <authorList>
            <consortium name="US DOE Joint Genome Institute (JGI-PGF)"/>
            <person name="Lucas S."/>
            <person name="Copeland A."/>
            <person name="Lapidus A."/>
            <person name="Bruce D."/>
            <person name="Goodwin L."/>
            <person name="Pitluck S."/>
            <person name="Peters L."/>
            <person name="Kyrpides N."/>
            <person name="Mavromatis K."/>
            <person name="Ivanova N."/>
            <person name="Ovchinnikova G."/>
            <person name="Teshima H."/>
            <person name="Detter J.C."/>
            <person name="Tapia R."/>
            <person name="Han C."/>
            <person name="Land M."/>
            <person name="Hauser L."/>
            <person name="Markowitz V."/>
            <person name="Cheng J.-F."/>
            <person name="Hugenholtz P."/>
            <person name="Woyke T."/>
            <person name="Wu D."/>
            <person name="Gronow S."/>
            <person name="Wellnitz S."/>
            <person name="Schneider S."/>
            <person name="Klenk H.-P."/>
            <person name="Eisen J.A."/>
        </authorList>
    </citation>
    <scope>NUCLEOTIDE SEQUENCE [LARGE SCALE GENOMIC DNA]</scope>
    <source>
        <strain evidence="2">ATCC 35185</strain>
        <strain evidence="5">ATCC 35185 / DSM 20758 / VPI D19B-28</strain>
    </source>
</reference>